<keyword evidence="4" id="KW-0808">Transferase</keyword>
<evidence type="ECO:0000256" key="4">
    <source>
        <dbReference type="ARBA" id="ARBA00022679"/>
    </source>
</evidence>
<dbReference type="Gene3D" id="3.30.200.20">
    <property type="entry name" value="Phosphorylase Kinase, domain 1"/>
    <property type="match status" value="1"/>
</dbReference>
<evidence type="ECO:0000256" key="3">
    <source>
        <dbReference type="ARBA" id="ARBA00022527"/>
    </source>
</evidence>
<evidence type="ECO:0000313" key="14">
    <source>
        <dbReference type="EMBL" id="PNF26657.1"/>
    </source>
</evidence>
<organism evidence="14 15">
    <name type="scientific">Cryptotermes secundus</name>
    <dbReference type="NCBI Taxonomy" id="105785"/>
    <lineage>
        <taxon>Eukaryota</taxon>
        <taxon>Metazoa</taxon>
        <taxon>Ecdysozoa</taxon>
        <taxon>Arthropoda</taxon>
        <taxon>Hexapoda</taxon>
        <taxon>Insecta</taxon>
        <taxon>Pterygota</taxon>
        <taxon>Neoptera</taxon>
        <taxon>Polyneoptera</taxon>
        <taxon>Dictyoptera</taxon>
        <taxon>Blattodea</taxon>
        <taxon>Blattoidea</taxon>
        <taxon>Termitoidae</taxon>
        <taxon>Kalotermitidae</taxon>
        <taxon>Cryptotermitinae</taxon>
        <taxon>Cryptotermes</taxon>
    </lineage>
</organism>
<dbReference type="InParanoid" id="A0A2J7QDJ7"/>
<dbReference type="OrthoDB" id="205248at2759"/>
<dbReference type="STRING" id="105785.A0A2J7QDJ7"/>
<evidence type="ECO:0000256" key="12">
    <source>
        <dbReference type="SAM" id="MobiDB-lite"/>
    </source>
</evidence>
<dbReference type="GO" id="GO:0005524">
    <property type="term" value="F:ATP binding"/>
    <property type="evidence" value="ECO:0007669"/>
    <property type="project" value="UniProtKB-KW"/>
</dbReference>
<comment type="catalytic activity">
    <reaction evidence="10">
        <text>L-threonyl-[protein] + ATP = O-phospho-L-threonyl-[protein] + ADP + H(+)</text>
        <dbReference type="Rhea" id="RHEA:46608"/>
        <dbReference type="Rhea" id="RHEA-COMP:11060"/>
        <dbReference type="Rhea" id="RHEA-COMP:11605"/>
        <dbReference type="ChEBI" id="CHEBI:15378"/>
        <dbReference type="ChEBI" id="CHEBI:30013"/>
        <dbReference type="ChEBI" id="CHEBI:30616"/>
        <dbReference type="ChEBI" id="CHEBI:61977"/>
        <dbReference type="ChEBI" id="CHEBI:456216"/>
        <dbReference type="EC" id="2.7.11.1"/>
    </reaction>
</comment>
<dbReference type="EMBL" id="NEVH01015820">
    <property type="protein sequence ID" value="PNF26657.1"/>
    <property type="molecule type" value="Genomic_DNA"/>
</dbReference>
<dbReference type="GO" id="GO:0046872">
    <property type="term" value="F:metal ion binding"/>
    <property type="evidence" value="ECO:0007669"/>
    <property type="project" value="UniProtKB-KW"/>
</dbReference>
<comment type="caution">
    <text evidence="14">The sequence shown here is derived from an EMBL/GenBank/DDBJ whole genome shotgun (WGS) entry which is preliminary data.</text>
</comment>
<evidence type="ECO:0000256" key="8">
    <source>
        <dbReference type="ARBA" id="ARBA00022840"/>
    </source>
</evidence>
<evidence type="ECO:0000256" key="7">
    <source>
        <dbReference type="ARBA" id="ARBA00022777"/>
    </source>
</evidence>
<feature type="compositionally biased region" description="Acidic residues" evidence="12">
    <location>
        <begin position="1"/>
        <end position="14"/>
    </location>
</feature>
<dbReference type="GO" id="GO:0004674">
    <property type="term" value="F:protein serine/threonine kinase activity"/>
    <property type="evidence" value="ECO:0007669"/>
    <property type="project" value="UniProtKB-KW"/>
</dbReference>
<gene>
    <name evidence="14" type="ORF">B7P43_G06840</name>
</gene>
<feature type="region of interest" description="Disordered" evidence="12">
    <location>
        <begin position="1"/>
        <end position="23"/>
    </location>
</feature>
<accession>A0A2J7QDJ7</accession>
<dbReference type="Proteomes" id="UP000235965">
    <property type="component" value="Unassembled WGS sequence"/>
</dbReference>
<comment type="similarity">
    <text evidence="1">Belongs to the protein kinase superfamily. RIO-type Ser/Thr kinase family.</text>
</comment>
<feature type="domain" description="RIO kinase" evidence="13">
    <location>
        <begin position="126"/>
        <end position="216"/>
    </location>
</feature>
<evidence type="ECO:0000256" key="1">
    <source>
        <dbReference type="ARBA" id="ARBA00009196"/>
    </source>
</evidence>
<evidence type="ECO:0000256" key="11">
    <source>
        <dbReference type="ARBA" id="ARBA00048679"/>
    </source>
</evidence>
<evidence type="ECO:0000256" key="10">
    <source>
        <dbReference type="ARBA" id="ARBA00047899"/>
    </source>
</evidence>
<dbReference type="SMART" id="SM00090">
    <property type="entry name" value="RIO"/>
    <property type="match status" value="1"/>
</dbReference>
<keyword evidence="15" id="KW-1185">Reference proteome</keyword>
<keyword evidence="9" id="KW-0460">Magnesium</keyword>
<dbReference type="InterPro" id="IPR018934">
    <property type="entry name" value="RIO_dom"/>
</dbReference>
<keyword evidence="5" id="KW-0479">Metal-binding</keyword>
<dbReference type="SUPFAM" id="SSF56112">
    <property type="entry name" value="Protein kinase-like (PK-like)"/>
    <property type="match status" value="1"/>
</dbReference>
<dbReference type="EC" id="2.7.11.1" evidence="2"/>
<evidence type="ECO:0000256" key="5">
    <source>
        <dbReference type="ARBA" id="ARBA00022723"/>
    </source>
</evidence>
<dbReference type="PANTHER" id="PTHR45723">
    <property type="entry name" value="SERINE/THREONINE-PROTEIN KINASE RIO1"/>
    <property type="match status" value="1"/>
</dbReference>
<evidence type="ECO:0000256" key="9">
    <source>
        <dbReference type="ARBA" id="ARBA00022842"/>
    </source>
</evidence>
<dbReference type="InterPro" id="IPR000687">
    <property type="entry name" value="RIO_kinase"/>
</dbReference>
<evidence type="ECO:0000259" key="13">
    <source>
        <dbReference type="SMART" id="SM00090"/>
    </source>
</evidence>
<dbReference type="Pfam" id="PF01163">
    <property type="entry name" value="RIO1"/>
    <property type="match status" value="1"/>
</dbReference>
<evidence type="ECO:0000313" key="15">
    <source>
        <dbReference type="Proteomes" id="UP000235965"/>
    </source>
</evidence>
<sequence length="217" mass="24689">MADVEDGQFDEAENETVTPAARGKPVLRANLLSDIANLSIEEDDFSSDCENDSDDNFYEWGINSGPTKEYGVSVDNSYQPQEKQLKRFMNKINVEKYEGPVLPNCATNLLIQSNRRLEAERARTKDKHDRATAEQVMDPRTRMILFKLLNRGTISVVNGCISTGKEANVYHATGKENQDVAIKIYKTSILVFKDRDKYVSGEFRLVIESKGSRNYWY</sequence>
<evidence type="ECO:0000256" key="6">
    <source>
        <dbReference type="ARBA" id="ARBA00022741"/>
    </source>
</evidence>
<name>A0A2J7QDJ7_9NEOP</name>
<dbReference type="AlphaFoldDB" id="A0A2J7QDJ7"/>
<dbReference type="InterPro" id="IPR051272">
    <property type="entry name" value="RIO-type_Ser/Thr_kinase"/>
</dbReference>
<keyword evidence="6" id="KW-0547">Nucleotide-binding</keyword>
<keyword evidence="7" id="KW-0418">Kinase</keyword>
<evidence type="ECO:0000256" key="2">
    <source>
        <dbReference type="ARBA" id="ARBA00012513"/>
    </source>
</evidence>
<proteinExistence type="inferred from homology"/>
<protein>
    <recommendedName>
        <fullName evidence="2">non-specific serine/threonine protein kinase</fullName>
        <ecNumber evidence="2">2.7.11.1</ecNumber>
    </recommendedName>
</protein>
<reference evidence="14 15" key="1">
    <citation type="submission" date="2017-12" db="EMBL/GenBank/DDBJ databases">
        <title>Hemimetabolous genomes reveal molecular basis of termite eusociality.</title>
        <authorList>
            <person name="Harrison M.C."/>
            <person name="Jongepier E."/>
            <person name="Robertson H.M."/>
            <person name="Arning N."/>
            <person name="Bitard-Feildel T."/>
            <person name="Chao H."/>
            <person name="Childers C.P."/>
            <person name="Dinh H."/>
            <person name="Doddapaneni H."/>
            <person name="Dugan S."/>
            <person name="Gowin J."/>
            <person name="Greiner C."/>
            <person name="Han Y."/>
            <person name="Hu H."/>
            <person name="Hughes D.S.T."/>
            <person name="Huylmans A.-K."/>
            <person name="Kemena C."/>
            <person name="Kremer L.P.M."/>
            <person name="Lee S.L."/>
            <person name="Lopez-Ezquerra A."/>
            <person name="Mallet L."/>
            <person name="Monroy-Kuhn J.M."/>
            <person name="Moser A."/>
            <person name="Murali S.C."/>
            <person name="Muzny D.M."/>
            <person name="Otani S."/>
            <person name="Piulachs M.-D."/>
            <person name="Poelchau M."/>
            <person name="Qu J."/>
            <person name="Schaub F."/>
            <person name="Wada-Katsumata A."/>
            <person name="Worley K.C."/>
            <person name="Xie Q."/>
            <person name="Ylla G."/>
            <person name="Poulsen M."/>
            <person name="Gibbs R.A."/>
            <person name="Schal C."/>
            <person name="Richards S."/>
            <person name="Belles X."/>
            <person name="Korb J."/>
            <person name="Bornberg-Bauer E."/>
        </authorList>
    </citation>
    <scope>NUCLEOTIDE SEQUENCE [LARGE SCALE GENOMIC DNA]</scope>
    <source>
        <tissue evidence="14">Whole body</tissue>
    </source>
</reference>
<keyword evidence="3" id="KW-0723">Serine/threonine-protein kinase</keyword>
<keyword evidence="8" id="KW-0067">ATP-binding</keyword>
<dbReference type="InterPro" id="IPR011009">
    <property type="entry name" value="Kinase-like_dom_sf"/>
</dbReference>
<comment type="catalytic activity">
    <reaction evidence="11">
        <text>L-seryl-[protein] + ATP = O-phospho-L-seryl-[protein] + ADP + H(+)</text>
        <dbReference type="Rhea" id="RHEA:17989"/>
        <dbReference type="Rhea" id="RHEA-COMP:9863"/>
        <dbReference type="Rhea" id="RHEA-COMP:11604"/>
        <dbReference type="ChEBI" id="CHEBI:15378"/>
        <dbReference type="ChEBI" id="CHEBI:29999"/>
        <dbReference type="ChEBI" id="CHEBI:30616"/>
        <dbReference type="ChEBI" id="CHEBI:83421"/>
        <dbReference type="ChEBI" id="CHEBI:456216"/>
        <dbReference type="EC" id="2.7.11.1"/>
    </reaction>
</comment>